<sequence length="287" mass="32335">MNLKELLQHFTIQLQDIYGAEEVSSIFYITADHISGFSRADTILKGSQVLSEQQETAYLKVLEALKAGKPIQYILGETVFYGLPFKVSPAVLIPRPETEELVEWVIDCCSLADITGSSLRIIDIGTGSGCIAISLKKNLPLSEVFALDVSEDAIDIASANLSLNQVDINFIKADIREFTTNQKFDVIVSNPPYITEKEEEQMQNNVLDHEPHLALFVPNEKPLMFYEAIADFAWVSLSDMGLLFFEINEHYAKETMEMLAAKSFINIELRKDMQGKDRMIKCERAQL</sequence>
<dbReference type="Proteomes" id="UP000291117">
    <property type="component" value="Unassembled WGS sequence"/>
</dbReference>
<dbReference type="GO" id="GO:0003676">
    <property type="term" value="F:nucleic acid binding"/>
    <property type="evidence" value="ECO:0007669"/>
    <property type="project" value="InterPro"/>
</dbReference>
<evidence type="ECO:0000256" key="4">
    <source>
        <dbReference type="ARBA" id="ARBA00048391"/>
    </source>
</evidence>
<dbReference type="InterPro" id="IPR050320">
    <property type="entry name" value="N5-glutamine_MTase"/>
</dbReference>
<dbReference type="InterPro" id="IPR040758">
    <property type="entry name" value="PrmC_N"/>
</dbReference>
<accession>A0A4R0MIM3</accession>
<dbReference type="Gene3D" id="3.40.50.150">
    <property type="entry name" value="Vaccinia Virus protein VP39"/>
    <property type="match status" value="1"/>
</dbReference>
<evidence type="ECO:0000259" key="6">
    <source>
        <dbReference type="Pfam" id="PF05175"/>
    </source>
</evidence>
<dbReference type="SUPFAM" id="SSF53335">
    <property type="entry name" value="S-adenosyl-L-methionine-dependent methyltransferases"/>
    <property type="match status" value="1"/>
</dbReference>
<feature type="domain" description="Release factor glutamine methyltransferase N-terminal" evidence="7">
    <location>
        <begin position="5"/>
        <end position="76"/>
    </location>
</feature>
<dbReference type="CDD" id="cd02440">
    <property type="entry name" value="AdoMet_MTases"/>
    <property type="match status" value="1"/>
</dbReference>
<feature type="binding site" evidence="5">
    <location>
        <position position="190"/>
    </location>
    <ligand>
        <name>S-adenosyl-L-methionine</name>
        <dbReference type="ChEBI" id="CHEBI:59789"/>
    </ligand>
</feature>
<keyword evidence="1 5" id="KW-0489">Methyltransferase</keyword>
<dbReference type="Pfam" id="PF17827">
    <property type="entry name" value="PrmC_N"/>
    <property type="match status" value="1"/>
</dbReference>
<dbReference type="EMBL" id="SJSM01000031">
    <property type="protein sequence ID" value="TCC85784.1"/>
    <property type="molecule type" value="Genomic_DNA"/>
</dbReference>
<comment type="catalytic activity">
    <reaction evidence="4 5">
        <text>L-glutaminyl-[peptide chain release factor] + S-adenosyl-L-methionine = N(5)-methyl-L-glutaminyl-[peptide chain release factor] + S-adenosyl-L-homocysteine + H(+)</text>
        <dbReference type="Rhea" id="RHEA:42896"/>
        <dbReference type="Rhea" id="RHEA-COMP:10271"/>
        <dbReference type="Rhea" id="RHEA-COMP:10272"/>
        <dbReference type="ChEBI" id="CHEBI:15378"/>
        <dbReference type="ChEBI" id="CHEBI:30011"/>
        <dbReference type="ChEBI" id="CHEBI:57856"/>
        <dbReference type="ChEBI" id="CHEBI:59789"/>
        <dbReference type="ChEBI" id="CHEBI:61891"/>
        <dbReference type="EC" id="2.1.1.297"/>
    </reaction>
</comment>
<dbReference type="RefSeq" id="WP_131612494.1">
    <property type="nucleotide sequence ID" value="NZ_SJSM01000031.1"/>
</dbReference>
<feature type="binding site" evidence="5">
    <location>
        <position position="148"/>
    </location>
    <ligand>
        <name>S-adenosyl-L-methionine</name>
        <dbReference type="ChEBI" id="CHEBI:59789"/>
    </ligand>
</feature>
<dbReference type="Gene3D" id="1.10.8.10">
    <property type="entry name" value="DNA helicase RuvA subunit, C-terminal domain"/>
    <property type="match status" value="1"/>
</dbReference>
<evidence type="ECO:0000256" key="3">
    <source>
        <dbReference type="ARBA" id="ARBA00022691"/>
    </source>
</evidence>
<dbReference type="PROSITE" id="PS00092">
    <property type="entry name" value="N6_MTASE"/>
    <property type="match status" value="1"/>
</dbReference>
<comment type="similarity">
    <text evidence="5">Belongs to the protein N5-glutamine methyltransferase family. PrmC subfamily.</text>
</comment>
<comment type="caution">
    <text evidence="5">Lacks conserved residue(s) required for the propagation of feature annotation.</text>
</comment>
<evidence type="ECO:0000313" key="9">
    <source>
        <dbReference type="Proteomes" id="UP000291117"/>
    </source>
</evidence>
<comment type="function">
    <text evidence="5">Methylates the class 1 translation termination release factors RF1/PrfA and RF2/PrfB on the glutamine residue of the universally conserved GGQ motif.</text>
</comment>
<feature type="domain" description="Methyltransferase small" evidence="6">
    <location>
        <begin position="119"/>
        <end position="201"/>
    </location>
</feature>
<proteinExistence type="inferred from homology"/>
<evidence type="ECO:0000256" key="5">
    <source>
        <dbReference type="HAMAP-Rule" id="MF_02126"/>
    </source>
</evidence>
<organism evidence="8 9">
    <name type="scientific">Pedobacter hiemivivus</name>
    <dbReference type="NCBI Taxonomy" id="2530454"/>
    <lineage>
        <taxon>Bacteria</taxon>
        <taxon>Pseudomonadati</taxon>
        <taxon>Bacteroidota</taxon>
        <taxon>Sphingobacteriia</taxon>
        <taxon>Sphingobacteriales</taxon>
        <taxon>Sphingobacteriaceae</taxon>
        <taxon>Pedobacter</taxon>
    </lineage>
</organism>
<dbReference type="GO" id="GO:0032259">
    <property type="term" value="P:methylation"/>
    <property type="evidence" value="ECO:0007669"/>
    <property type="project" value="UniProtKB-KW"/>
</dbReference>
<keyword evidence="2 5" id="KW-0808">Transferase</keyword>
<evidence type="ECO:0000313" key="8">
    <source>
        <dbReference type="EMBL" id="TCC85784.1"/>
    </source>
</evidence>
<keyword evidence="3 5" id="KW-0949">S-adenosyl-L-methionine</keyword>
<gene>
    <name evidence="5 8" type="primary">prmC</name>
    <name evidence="8" type="ORF">EZ444_24925</name>
</gene>
<feature type="binding site" evidence="5">
    <location>
        <begin position="125"/>
        <end position="129"/>
    </location>
    <ligand>
        <name>S-adenosyl-L-methionine</name>
        <dbReference type="ChEBI" id="CHEBI:59789"/>
    </ligand>
</feature>
<evidence type="ECO:0000256" key="1">
    <source>
        <dbReference type="ARBA" id="ARBA00022603"/>
    </source>
</evidence>
<dbReference type="Pfam" id="PF05175">
    <property type="entry name" value="MTS"/>
    <property type="match status" value="1"/>
</dbReference>
<protein>
    <recommendedName>
        <fullName evidence="5">Release factor glutamine methyltransferase</fullName>
        <shortName evidence="5">RF MTase</shortName>
        <ecNumber evidence="5">2.1.1.297</ecNumber>
    </recommendedName>
    <alternativeName>
        <fullName evidence="5">N5-glutamine methyltransferase PrmC</fullName>
    </alternativeName>
    <alternativeName>
        <fullName evidence="5">Protein-(glutamine-N5) MTase PrmC</fullName>
    </alternativeName>
    <alternativeName>
        <fullName evidence="5">Protein-glutamine N-methyltransferase PrmC</fullName>
    </alternativeName>
</protein>
<dbReference type="InterPro" id="IPR007848">
    <property type="entry name" value="Small_mtfrase_dom"/>
</dbReference>
<evidence type="ECO:0000259" key="7">
    <source>
        <dbReference type="Pfam" id="PF17827"/>
    </source>
</evidence>
<evidence type="ECO:0000256" key="2">
    <source>
        <dbReference type="ARBA" id="ARBA00022679"/>
    </source>
</evidence>
<dbReference type="NCBIfam" id="TIGR03534">
    <property type="entry name" value="RF_mod_PrmC"/>
    <property type="match status" value="1"/>
</dbReference>
<dbReference type="InterPro" id="IPR002052">
    <property type="entry name" value="DNA_methylase_N6_adenine_CS"/>
</dbReference>
<feature type="binding site" evidence="5">
    <location>
        <begin position="190"/>
        <end position="193"/>
    </location>
    <ligand>
        <name>substrate</name>
    </ligand>
</feature>
<dbReference type="NCBIfam" id="TIGR00536">
    <property type="entry name" value="hemK_fam"/>
    <property type="match status" value="1"/>
</dbReference>
<dbReference type="InterPro" id="IPR019874">
    <property type="entry name" value="RF_methyltr_PrmC"/>
</dbReference>
<comment type="caution">
    <text evidence="8">The sequence shown here is derived from an EMBL/GenBank/DDBJ whole genome shotgun (WGS) entry which is preliminary data.</text>
</comment>
<reference evidence="8 9" key="1">
    <citation type="submission" date="2019-02" db="EMBL/GenBank/DDBJ databases">
        <title>Pedobacter sp. RP-3-8 sp. nov., isolated from Arctic soil.</title>
        <authorList>
            <person name="Dahal R.H."/>
        </authorList>
    </citation>
    <scope>NUCLEOTIDE SEQUENCE [LARGE SCALE GENOMIC DNA]</scope>
    <source>
        <strain evidence="8 9">RP-3-8</strain>
    </source>
</reference>
<name>A0A4R0MIM3_9SPHI</name>
<dbReference type="OrthoDB" id="9800643at2"/>
<dbReference type="HAMAP" id="MF_02126">
    <property type="entry name" value="RF_methyltr_PrmC"/>
    <property type="match status" value="1"/>
</dbReference>
<dbReference type="AlphaFoldDB" id="A0A4R0MIM3"/>
<dbReference type="EC" id="2.1.1.297" evidence="5"/>
<dbReference type="PANTHER" id="PTHR18895:SF74">
    <property type="entry name" value="MTRF1L RELEASE FACTOR GLUTAMINE METHYLTRANSFERASE"/>
    <property type="match status" value="1"/>
</dbReference>
<keyword evidence="9" id="KW-1185">Reference proteome</keyword>
<dbReference type="InterPro" id="IPR004556">
    <property type="entry name" value="HemK-like"/>
</dbReference>
<dbReference type="GO" id="GO:0102559">
    <property type="term" value="F:peptide chain release factor N(5)-glutamine methyltransferase activity"/>
    <property type="evidence" value="ECO:0007669"/>
    <property type="project" value="UniProtKB-EC"/>
</dbReference>
<dbReference type="InterPro" id="IPR029063">
    <property type="entry name" value="SAM-dependent_MTases_sf"/>
</dbReference>
<dbReference type="PANTHER" id="PTHR18895">
    <property type="entry name" value="HEMK METHYLTRANSFERASE"/>
    <property type="match status" value="1"/>
</dbReference>